<dbReference type="CDD" id="cd00085">
    <property type="entry name" value="HNHc"/>
    <property type="match status" value="1"/>
</dbReference>
<evidence type="ECO:0000313" key="2">
    <source>
        <dbReference type="EMBL" id="MFK2827159.1"/>
    </source>
</evidence>
<keyword evidence="3" id="KW-1185">Reference proteome</keyword>
<dbReference type="Pfam" id="PF01844">
    <property type="entry name" value="HNH"/>
    <property type="match status" value="1"/>
</dbReference>
<keyword evidence="2" id="KW-0378">Hydrolase</keyword>
<dbReference type="InterPro" id="IPR003615">
    <property type="entry name" value="HNH_nuc"/>
</dbReference>
<dbReference type="InterPro" id="IPR002711">
    <property type="entry name" value="HNH"/>
</dbReference>
<dbReference type="GO" id="GO:0004519">
    <property type="term" value="F:endonuclease activity"/>
    <property type="evidence" value="ECO:0007669"/>
    <property type="project" value="UniProtKB-KW"/>
</dbReference>
<dbReference type="RefSeq" id="WP_404319175.1">
    <property type="nucleotide sequence ID" value="NZ_JAUIYO010000023.1"/>
</dbReference>
<dbReference type="Proteomes" id="UP001619911">
    <property type="component" value="Unassembled WGS sequence"/>
</dbReference>
<dbReference type="Gene3D" id="1.10.30.50">
    <property type="match status" value="1"/>
</dbReference>
<sequence>MPSKAKIFEHWMNWLHKNCFDWAEPSCWSCRKYWGDKYDIKNPRASRKEIIRNWNRVPLQRCHIIPRQFGGSDEVENLFLMCAECHDKAPNTKSREAFLQWTSKQNHSKNFYELVMKEIRNYELQDKIKLINDLIKTKKLWNLIEDDLGIHVNQSRGGIEITVSTVIAAIAEYIRNEEENL</sequence>
<organism evidence="2 3">
    <name type="scientific">Bacillus lumedeiriae</name>
    <dbReference type="NCBI Taxonomy" id="3058829"/>
    <lineage>
        <taxon>Bacteria</taxon>
        <taxon>Bacillati</taxon>
        <taxon>Bacillota</taxon>
        <taxon>Bacilli</taxon>
        <taxon>Bacillales</taxon>
        <taxon>Bacillaceae</taxon>
        <taxon>Bacillus</taxon>
    </lineage>
</organism>
<keyword evidence="2" id="KW-0255">Endonuclease</keyword>
<feature type="domain" description="HNH" evidence="1">
    <location>
        <begin position="63"/>
        <end position="89"/>
    </location>
</feature>
<dbReference type="EMBL" id="JAUIYO010000023">
    <property type="protein sequence ID" value="MFK2827159.1"/>
    <property type="molecule type" value="Genomic_DNA"/>
</dbReference>
<evidence type="ECO:0000313" key="3">
    <source>
        <dbReference type="Proteomes" id="UP001619911"/>
    </source>
</evidence>
<keyword evidence="2" id="KW-0540">Nuclease</keyword>
<protein>
    <submittedName>
        <fullName evidence="2">HNH endonuclease</fullName>
    </submittedName>
</protein>
<reference evidence="2 3" key="1">
    <citation type="submission" date="2023-07" db="EMBL/GenBank/DDBJ databases">
        <title>Bacillus lucianemedeirus sp. nov, a new species isolated from an immunobiological production facility.</title>
        <authorList>
            <person name="Costa L.V."/>
            <person name="Miranda R.V.S.L."/>
            <person name="Brandao M.L.L."/>
            <person name="Reis C.M.F."/>
            <person name="Frazao A.M."/>
            <person name="Cruz F.V."/>
            <person name="Baio P.V.P."/>
            <person name="Veras J.F.C."/>
            <person name="Ramos J.N."/>
            <person name="Vieira V."/>
        </authorList>
    </citation>
    <scope>NUCLEOTIDE SEQUENCE [LARGE SCALE GENOMIC DNA]</scope>
    <source>
        <strain evidence="2 3">B190/17</strain>
    </source>
</reference>
<evidence type="ECO:0000259" key="1">
    <source>
        <dbReference type="Pfam" id="PF01844"/>
    </source>
</evidence>
<proteinExistence type="predicted"/>
<name>A0ABW8ICC6_9BACI</name>
<accession>A0ABW8ICC6</accession>
<gene>
    <name evidence="2" type="ORF">QYG89_16170</name>
</gene>
<comment type="caution">
    <text evidence="2">The sequence shown here is derived from an EMBL/GenBank/DDBJ whole genome shotgun (WGS) entry which is preliminary data.</text>
</comment>